<evidence type="ECO:0000313" key="2">
    <source>
        <dbReference type="EMBL" id="CAA9407925.1"/>
    </source>
</evidence>
<proteinExistence type="predicted"/>
<dbReference type="NCBIfam" id="NF033520">
    <property type="entry name" value="transpos_IS982"/>
    <property type="match status" value="1"/>
</dbReference>
<gene>
    <name evidence="2" type="ORF">AVDCRST_MAG84-6459</name>
</gene>
<dbReference type="AlphaFoldDB" id="A0A6J4PBB0"/>
<evidence type="ECO:0000259" key="1">
    <source>
        <dbReference type="Pfam" id="PF13612"/>
    </source>
</evidence>
<feature type="domain" description="Transposase DDE" evidence="1">
    <location>
        <begin position="103"/>
        <end position="256"/>
    </location>
</feature>
<dbReference type="Pfam" id="PF13612">
    <property type="entry name" value="DDE_Tnp_1_3"/>
    <property type="match status" value="1"/>
</dbReference>
<sequence>MDILSLFCEIDDFCKVFEKVWRTRQLSSGKRHRNRQPGLTQAEVMTILVLYHKSGYKNLKAFYLQEIVRRHSLDFRSLVSYNRFVELQARCVLPLFFYLLLRRGDCTGISFIDATALKVCHNLRIPAHRTFRGSAARDKSSTGWYYGFKLHLAINESGEILGFYLTAANVDERQPADWITQQLWGKLIGDKGYLSKDLFTKLMARGLRLITKLRSNMKNQFLELEDKLLLRKRSIIETVNDQLKNISNIEHSRHRSLWNYLGNVASGLIAYSWREKKPSLNLNFKDLVPSFVC</sequence>
<organism evidence="2">
    <name type="scientific">uncultured Microcoleus sp</name>
    <dbReference type="NCBI Taxonomy" id="259945"/>
    <lineage>
        <taxon>Bacteria</taxon>
        <taxon>Bacillati</taxon>
        <taxon>Cyanobacteriota</taxon>
        <taxon>Cyanophyceae</taxon>
        <taxon>Oscillatoriophycideae</taxon>
        <taxon>Oscillatoriales</taxon>
        <taxon>Microcoleaceae</taxon>
        <taxon>Microcoleus</taxon>
        <taxon>environmental samples</taxon>
    </lineage>
</organism>
<accession>A0A6J4PBB0</accession>
<dbReference type="InterPro" id="IPR025668">
    <property type="entry name" value="Tnp_DDE_dom"/>
</dbReference>
<reference evidence="2" key="1">
    <citation type="submission" date="2020-02" db="EMBL/GenBank/DDBJ databases">
        <authorList>
            <person name="Meier V. D."/>
        </authorList>
    </citation>
    <scope>NUCLEOTIDE SEQUENCE</scope>
    <source>
        <strain evidence="2">AVDCRST_MAG84</strain>
    </source>
</reference>
<name>A0A6J4PBB0_9CYAN</name>
<dbReference type="EMBL" id="CADCTZ010001608">
    <property type="protein sequence ID" value="CAA9407925.1"/>
    <property type="molecule type" value="Genomic_DNA"/>
</dbReference>
<protein>
    <submittedName>
        <fullName evidence="2">Mobile element protein</fullName>
    </submittedName>
</protein>